<dbReference type="RefSeq" id="XP_009166964.1">
    <property type="nucleotide sequence ID" value="XM_009168700.1"/>
</dbReference>
<dbReference type="KEGG" id="ovi:T265_04065"/>
<evidence type="ECO:0000313" key="2">
    <source>
        <dbReference type="Proteomes" id="UP000054324"/>
    </source>
</evidence>
<keyword evidence="2" id="KW-1185">Reference proteome</keyword>
<accession>A0A075AH35</accession>
<dbReference type="CTD" id="20318251"/>
<proteinExistence type="predicted"/>
<reference evidence="1 2" key="1">
    <citation type="submission" date="2013-11" db="EMBL/GenBank/DDBJ databases">
        <title>Opisthorchis viverrini - life in the bile duct.</title>
        <authorList>
            <person name="Young N.D."/>
            <person name="Nagarajan N."/>
            <person name="Lin S.J."/>
            <person name="Korhonen P.K."/>
            <person name="Jex A.R."/>
            <person name="Hall R.S."/>
            <person name="Safavi-Hemami H."/>
            <person name="Kaewkong W."/>
            <person name="Bertrand D."/>
            <person name="Gao S."/>
            <person name="Seet Q."/>
            <person name="Wongkham S."/>
            <person name="Teh B.T."/>
            <person name="Wongkham C."/>
            <person name="Intapan P.M."/>
            <person name="Maleewong W."/>
            <person name="Yang X."/>
            <person name="Hu M."/>
            <person name="Wang Z."/>
            <person name="Hofmann A."/>
            <person name="Sternberg P.W."/>
            <person name="Tan P."/>
            <person name="Wang J."/>
            <person name="Gasser R.B."/>
        </authorList>
    </citation>
    <scope>NUCLEOTIDE SEQUENCE [LARGE SCALE GENOMIC DNA]</scope>
</reference>
<sequence>MCSRSRIPLFSNTGTCLYDVAGFWLPEDLATPQEIDFPTAGRMNDSKPITFTKLTGSLRQLSRLDIE</sequence>
<name>A0A075AH35_OPIVI</name>
<dbReference type="Proteomes" id="UP000054324">
    <property type="component" value="Unassembled WGS sequence"/>
</dbReference>
<protein>
    <submittedName>
        <fullName evidence="1">Uncharacterized protein</fullName>
    </submittedName>
</protein>
<gene>
    <name evidence="1" type="ORF">T265_04065</name>
</gene>
<dbReference type="GeneID" id="20318251"/>
<dbReference type="AlphaFoldDB" id="A0A075AH35"/>
<evidence type="ECO:0000313" key="1">
    <source>
        <dbReference type="EMBL" id="KER29324.1"/>
    </source>
</evidence>
<dbReference type="EMBL" id="KL596681">
    <property type="protein sequence ID" value="KER29324.1"/>
    <property type="molecule type" value="Genomic_DNA"/>
</dbReference>
<organism evidence="1 2">
    <name type="scientific">Opisthorchis viverrini</name>
    <name type="common">Southeast Asian liver fluke</name>
    <dbReference type="NCBI Taxonomy" id="6198"/>
    <lineage>
        <taxon>Eukaryota</taxon>
        <taxon>Metazoa</taxon>
        <taxon>Spiralia</taxon>
        <taxon>Lophotrochozoa</taxon>
        <taxon>Platyhelminthes</taxon>
        <taxon>Trematoda</taxon>
        <taxon>Digenea</taxon>
        <taxon>Opisthorchiida</taxon>
        <taxon>Opisthorchiata</taxon>
        <taxon>Opisthorchiidae</taxon>
        <taxon>Opisthorchis</taxon>
    </lineage>
</organism>